<dbReference type="RefSeq" id="WP_283896708.1">
    <property type="nucleotide sequence ID" value="NZ_JARWAF010000009.1"/>
</dbReference>
<accession>A0ABT7DCS0</accession>
<evidence type="ECO:0000256" key="2">
    <source>
        <dbReference type="SAM" id="Phobius"/>
    </source>
</evidence>
<dbReference type="EMBL" id="JARWAF010000009">
    <property type="protein sequence ID" value="MDJ1642752.1"/>
    <property type="molecule type" value="Genomic_DNA"/>
</dbReference>
<dbReference type="PANTHER" id="PTHR40765:SF2">
    <property type="entry name" value="ESX-2 SECRETION SYSTEM ATPASE ECCB2"/>
    <property type="match status" value="1"/>
</dbReference>
<comment type="caution">
    <text evidence="3">The sequence shown here is derived from an EMBL/GenBank/DDBJ whole genome shotgun (WGS) entry which is preliminary data.</text>
</comment>
<gene>
    <name evidence="3" type="primary">eccB</name>
    <name evidence="3" type="ORF">P5W92_20425</name>
</gene>
<evidence type="ECO:0000256" key="1">
    <source>
        <dbReference type="SAM" id="MobiDB-lite"/>
    </source>
</evidence>
<evidence type="ECO:0000313" key="3">
    <source>
        <dbReference type="EMBL" id="MDJ1642752.1"/>
    </source>
</evidence>
<organism evidence="3 4">
    <name type="scientific">Streptomyces pakalii</name>
    <dbReference type="NCBI Taxonomy" id="3036494"/>
    <lineage>
        <taxon>Bacteria</taxon>
        <taxon>Bacillati</taxon>
        <taxon>Actinomycetota</taxon>
        <taxon>Actinomycetes</taxon>
        <taxon>Kitasatosporales</taxon>
        <taxon>Streptomycetaceae</taxon>
        <taxon>Streptomyces</taxon>
    </lineage>
</organism>
<sequence>MQNRRDQVQAHMFVMGRLTSGLLRTDLDAPESPVGRTNRGLAIGIVVSLLIAAGAFVWGLISPATSNSWRAEGTLIVDEDTGSRYFYDNGELRPVLNYASAKLLAGASRSGLTSRTVGTDALRSTPRGLPVGISGAPDVLPDPEALAKSRPWLVCSAPAEGAGTESTVLSVASAAAQRPLPRGGAVLVSDPSGDRHLVWQGARLRIDGRSSALEGLGYGSAVPRKVSAAFLDALPAGPDLAPAALAGLGGPGPSLGSLTTRVGQVFRTTVPGAERGQYYLLREQGLVPLTNTQAALQLSDPQTGRKAYGGSSAHARELEPGALKGRLAPGSDAFSADAAAGMPESPPTLARIEEEQGLCSSVTPGAGSGSGVRVGVALVDQGALGRAVKRPFTAVADACLAVDAVVVGPGEGALVRAGSAAGGQVGGTRYLVTDTGVKHRLPTQADADALGYGGSQVRTVPSLLLSMLPTGPDLGSTAAAVAPETGEETPKPVCRSAKATGSAEKPSTSQGASE</sequence>
<feature type="transmembrane region" description="Helical" evidence="2">
    <location>
        <begin position="41"/>
        <end position="61"/>
    </location>
</feature>
<dbReference type="Pfam" id="PF05108">
    <property type="entry name" value="T7SS_ESX1_EccB"/>
    <property type="match status" value="1"/>
</dbReference>
<proteinExistence type="predicted"/>
<feature type="region of interest" description="Disordered" evidence="1">
    <location>
        <begin position="476"/>
        <end position="514"/>
    </location>
</feature>
<dbReference type="Proteomes" id="UP001237194">
    <property type="component" value="Unassembled WGS sequence"/>
</dbReference>
<keyword evidence="4" id="KW-1185">Reference proteome</keyword>
<evidence type="ECO:0000313" key="4">
    <source>
        <dbReference type="Proteomes" id="UP001237194"/>
    </source>
</evidence>
<keyword evidence="2" id="KW-1133">Transmembrane helix</keyword>
<dbReference type="NCBIfam" id="TIGR03919">
    <property type="entry name" value="T7SS_EccB"/>
    <property type="match status" value="1"/>
</dbReference>
<keyword evidence="2" id="KW-0812">Transmembrane</keyword>
<name>A0ABT7DCS0_9ACTN</name>
<dbReference type="InterPro" id="IPR044857">
    <property type="entry name" value="T7SS_EccB_R1"/>
</dbReference>
<dbReference type="PANTHER" id="PTHR40765">
    <property type="entry name" value="ESX-2 SECRETION SYSTEM ATPASE ECCB2"/>
    <property type="match status" value="1"/>
</dbReference>
<keyword evidence="2" id="KW-0472">Membrane</keyword>
<dbReference type="Gene3D" id="3.30.2390.20">
    <property type="entry name" value="Type VII secretion system EccB, repeat 1 domain"/>
    <property type="match status" value="1"/>
</dbReference>
<feature type="compositionally biased region" description="Polar residues" evidence="1">
    <location>
        <begin position="505"/>
        <end position="514"/>
    </location>
</feature>
<protein>
    <submittedName>
        <fullName evidence="3">Type VII secretion protein EccB</fullName>
    </submittedName>
</protein>
<dbReference type="InterPro" id="IPR007795">
    <property type="entry name" value="T7SS_EccB"/>
</dbReference>
<reference evidence="3 4" key="1">
    <citation type="submission" date="2023-04" db="EMBL/GenBank/DDBJ databases">
        <title>A novel species of the genus Streptomyces: Streptomyces pakalii sp. nov. isolated from a Mexican soil jungle.</title>
        <authorList>
            <person name="Chavez-Hernandez M.A."/>
            <person name="Ortiz-Alvarez J."/>
            <person name="Villa-Tanaca L."/>
            <person name="Hernandez-Rodriguez C."/>
        </authorList>
    </citation>
    <scope>NUCLEOTIDE SEQUENCE [LARGE SCALE GENOMIC DNA]</scope>
    <source>
        <strain evidence="3 4">ENCB-J15</strain>
    </source>
</reference>